<feature type="compositionally biased region" description="Polar residues" evidence="1">
    <location>
        <begin position="421"/>
        <end position="436"/>
    </location>
</feature>
<proteinExistence type="predicted"/>
<dbReference type="Pfam" id="PF20566">
    <property type="entry name" value="Eap1"/>
    <property type="match status" value="2"/>
</dbReference>
<dbReference type="AlphaFoldDB" id="A0AAN8ECZ1"/>
<feature type="compositionally biased region" description="Polar residues" evidence="1">
    <location>
        <begin position="381"/>
        <end position="400"/>
    </location>
</feature>
<evidence type="ECO:0000313" key="2">
    <source>
        <dbReference type="EMBL" id="KAK5951235.1"/>
    </source>
</evidence>
<dbReference type="EMBL" id="JAKLMC020000021">
    <property type="protein sequence ID" value="KAK5951235.1"/>
    <property type="molecule type" value="Genomic_DNA"/>
</dbReference>
<feature type="region of interest" description="Disordered" evidence="1">
    <location>
        <begin position="18"/>
        <end position="292"/>
    </location>
</feature>
<dbReference type="InterPro" id="IPR046784">
    <property type="entry name" value="Eap1"/>
</dbReference>
<feature type="compositionally biased region" description="Basic and acidic residues" evidence="1">
    <location>
        <begin position="130"/>
        <end position="204"/>
    </location>
</feature>
<feature type="compositionally biased region" description="Polar residues" evidence="1">
    <location>
        <begin position="86"/>
        <end position="96"/>
    </location>
</feature>
<protein>
    <submittedName>
        <fullName evidence="2">Uncharacterized protein</fullName>
    </submittedName>
</protein>
<feature type="compositionally biased region" description="Basic and acidic residues" evidence="1">
    <location>
        <begin position="98"/>
        <end position="118"/>
    </location>
</feature>
<feature type="region of interest" description="Disordered" evidence="1">
    <location>
        <begin position="312"/>
        <end position="367"/>
    </location>
</feature>
<dbReference type="Proteomes" id="UP001316803">
    <property type="component" value="Unassembled WGS sequence"/>
</dbReference>
<feature type="region of interest" description="Disordered" evidence="1">
    <location>
        <begin position="380"/>
        <end position="624"/>
    </location>
</feature>
<feature type="compositionally biased region" description="Basic and acidic residues" evidence="1">
    <location>
        <begin position="67"/>
        <end position="79"/>
    </location>
</feature>
<reference evidence="2 3" key="1">
    <citation type="submission" date="2022-12" db="EMBL/GenBank/DDBJ databases">
        <title>Genomic features and morphological characterization of a novel Knufia sp. strain isolated from spacecraft assembly facility.</title>
        <authorList>
            <person name="Teixeira M."/>
            <person name="Chander A.M."/>
            <person name="Stajich J.E."/>
            <person name="Venkateswaran K."/>
        </authorList>
    </citation>
    <scope>NUCLEOTIDE SEQUENCE [LARGE SCALE GENOMIC DNA]</scope>
    <source>
        <strain evidence="2 3">FJI-L2-BK-P2</strain>
    </source>
</reference>
<evidence type="ECO:0000313" key="3">
    <source>
        <dbReference type="Proteomes" id="UP001316803"/>
    </source>
</evidence>
<feature type="compositionally biased region" description="Basic and acidic residues" evidence="1">
    <location>
        <begin position="522"/>
        <end position="531"/>
    </location>
</feature>
<organism evidence="2 3">
    <name type="scientific">Knufia fluminis</name>
    <dbReference type="NCBI Taxonomy" id="191047"/>
    <lineage>
        <taxon>Eukaryota</taxon>
        <taxon>Fungi</taxon>
        <taxon>Dikarya</taxon>
        <taxon>Ascomycota</taxon>
        <taxon>Pezizomycotina</taxon>
        <taxon>Eurotiomycetes</taxon>
        <taxon>Chaetothyriomycetidae</taxon>
        <taxon>Chaetothyriales</taxon>
        <taxon>Trichomeriaceae</taxon>
        <taxon>Knufia</taxon>
    </lineage>
</organism>
<feature type="compositionally biased region" description="Polar residues" evidence="1">
    <location>
        <begin position="566"/>
        <end position="582"/>
    </location>
</feature>
<feature type="compositionally biased region" description="Basic and acidic residues" evidence="1">
    <location>
        <begin position="541"/>
        <end position="556"/>
    </location>
</feature>
<accession>A0AAN8ECZ1</accession>
<feature type="region of interest" description="Disordered" evidence="1">
    <location>
        <begin position="713"/>
        <end position="732"/>
    </location>
</feature>
<feature type="region of interest" description="Disordered" evidence="1">
    <location>
        <begin position="637"/>
        <end position="703"/>
    </location>
</feature>
<feature type="compositionally biased region" description="Basic and acidic residues" evidence="1">
    <location>
        <begin position="215"/>
        <end position="226"/>
    </location>
</feature>
<keyword evidence="3" id="KW-1185">Reference proteome</keyword>
<feature type="compositionally biased region" description="Low complexity" evidence="1">
    <location>
        <begin position="476"/>
        <end position="494"/>
    </location>
</feature>
<gene>
    <name evidence="2" type="ORF">OHC33_007653</name>
</gene>
<sequence length="732" mass="81078">MRGRYEVEDLLKLRASPLVAKPPGLPPKEEWMGPSDPRPRTATTKNKIDDAFNQIEGFQKRPTLLDSSRRSTTDPERIHLGPPRNSFASSNTARTRNGTHERTKTNEDVDEKFTDRRSGAFGGMNNKLGARVDDEYSGTDRPRRRNDDPDLDGRPKRDFDRSRWNRDNQVNDERADEGGLRNGREGYSRAKFDQPWTRREKPSEVEGDSPAWRRGQRDKDFDRNDAEPEWADSIEVAESAKAHTHEDFLQWMEKMKNKTTSEDKPAQLDSTQKEVAAFGSEKPPPRVVSDSSASVDKFFAKFEKDKSVEANAVGAKPTKSRFASIFGSKDEPKQDTSNPISNIAAPPPPPAAELEQPTSAADPGVKANNDAAFAKLLEMLNKNQAATPPAPSQIQSTRSPVNVAELASTRSPDSGAVPALHQQSTKTPVLSHTPNMSLDRLIESRSPANHARTEQMSQPKAGPQDLLDLLRRSNIQERQPLQQQQPSYPPHQAQCIPPPPPPGLSNIPSHDIERQNPQLINTRRDNPRSIFDDPAFSGYRSEPEMQQRTPQPKDHGGLGGLFAAMNSRNYASNSQQDQRTQALPNPPPGLQRPPGLDRGARPPPGWPSNSQQQRPQPRHLSNAAPQQPMYNQAAYPQHPQAPRQMPQRKPTNEMPLPPGFASIPPGFGPSPTYASPTSPDSAMQFAMRGGYGPNEHERMEQERQQSAFAAMYGTGASNRGGSGGVQLPPGFR</sequence>
<name>A0AAN8ECZ1_9EURO</name>
<feature type="compositionally biased region" description="Basic and acidic residues" evidence="1">
    <location>
        <begin position="238"/>
        <end position="266"/>
    </location>
</feature>
<comment type="caution">
    <text evidence="2">The sequence shown here is derived from an EMBL/GenBank/DDBJ whole genome shotgun (WGS) entry which is preliminary data.</text>
</comment>
<feature type="compositionally biased region" description="Basic and acidic residues" evidence="1">
    <location>
        <begin position="694"/>
        <end position="703"/>
    </location>
</feature>
<evidence type="ECO:0000256" key="1">
    <source>
        <dbReference type="SAM" id="MobiDB-lite"/>
    </source>
</evidence>
<feature type="compositionally biased region" description="Polar residues" evidence="1">
    <location>
        <begin position="672"/>
        <end position="681"/>
    </location>
</feature>